<gene>
    <name evidence="2" type="ORF">QTH91_09045</name>
</gene>
<dbReference type="GO" id="GO:0016757">
    <property type="term" value="F:glycosyltransferase activity"/>
    <property type="evidence" value="ECO:0007669"/>
    <property type="project" value="UniProtKB-KW"/>
</dbReference>
<keyword evidence="2" id="KW-0328">Glycosyltransferase</keyword>
<dbReference type="CDD" id="cd06433">
    <property type="entry name" value="GT_2_WfgS_like"/>
    <property type="match status" value="1"/>
</dbReference>
<feature type="domain" description="Glycosyltransferase 2-like" evidence="1">
    <location>
        <begin position="4"/>
        <end position="105"/>
    </location>
</feature>
<dbReference type="RefSeq" id="WP_286659748.1">
    <property type="nucleotide sequence ID" value="NZ_JASZYV010000002.1"/>
</dbReference>
<reference evidence="2" key="1">
    <citation type="submission" date="2023-06" db="EMBL/GenBank/DDBJ databases">
        <authorList>
            <person name="Jiang Y."/>
            <person name="Liu Q."/>
        </authorList>
    </citation>
    <scope>NUCLEOTIDE SEQUENCE</scope>
    <source>
        <strain evidence="2">CGMCC 1.12089</strain>
    </source>
</reference>
<proteinExistence type="predicted"/>
<protein>
    <submittedName>
        <fullName evidence="2">Glycosyltransferase family 2 protein</fullName>
        <ecNumber evidence="2">2.4.-.-</ecNumber>
    </submittedName>
</protein>
<accession>A0ABT7N9J8</accession>
<sequence length="253" mass="28388">MKFSIVTASYNAANELLRTARSIAKQSYRDFEWIVVDGASSDGTKKLFKEYHPEFAAAFTSEPDAGIYNALNKGIARISGDWVLFLGAGDELFASDTLQILSEYLPHVDASKTLVYGDVHEVGNQDNLVLKVRNERWEGLDGPWVIGRPVLPCHQGVLHRAQIFTDGFRFDEKLKIAADNELLLRELIAGRGCKIDQVVAKFLRGGISSGNTNRARMIFECIAVNWKIGIFWRRPIYQVILLLAAAVKPYLQR</sequence>
<dbReference type="Gene3D" id="3.90.550.10">
    <property type="entry name" value="Spore Coat Polysaccharide Biosynthesis Protein SpsA, Chain A"/>
    <property type="match status" value="1"/>
</dbReference>
<dbReference type="PANTHER" id="PTHR22916">
    <property type="entry name" value="GLYCOSYLTRANSFERASE"/>
    <property type="match status" value="1"/>
</dbReference>
<evidence type="ECO:0000313" key="3">
    <source>
        <dbReference type="Proteomes" id="UP001174908"/>
    </source>
</evidence>
<keyword evidence="2" id="KW-0808">Transferase</keyword>
<dbReference type="SUPFAM" id="SSF53448">
    <property type="entry name" value="Nucleotide-diphospho-sugar transferases"/>
    <property type="match status" value="1"/>
</dbReference>
<comment type="caution">
    <text evidence="2">The sequence shown here is derived from an EMBL/GenBank/DDBJ whole genome shotgun (WGS) entry which is preliminary data.</text>
</comment>
<dbReference type="EC" id="2.4.-.-" evidence="2"/>
<dbReference type="PANTHER" id="PTHR22916:SF67">
    <property type="entry name" value="COLANIC ACID BIOSYNTHESIS GLYCOSYL TRANSFERASE WCAE-RELATED"/>
    <property type="match status" value="1"/>
</dbReference>
<evidence type="ECO:0000259" key="1">
    <source>
        <dbReference type="Pfam" id="PF00535"/>
    </source>
</evidence>
<dbReference type="Pfam" id="PF00535">
    <property type="entry name" value="Glycos_transf_2"/>
    <property type="match status" value="1"/>
</dbReference>
<dbReference type="Proteomes" id="UP001174908">
    <property type="component" value="Unassembled WGS sequence"/>
</dbReference>
<dbReference type="InterPro" id="IPR001173">
    <property type="entry name" value="Glyco_trans_2-like"/>
</dbReference>
<dbReference type="InterPro" id="IPR029044">
    <property type="entry name" value="Nucleotide-diphossugar_trans"/>
</dbReference>
<organism evidence="2 3">
    <name type="scientific">Variovorax dokdonensis</name>
    <dbReference type="NCBI Taxonomy" id="344883"/>
    <lineage>
        <taxon>Bacteria</taxon>
        <taxon>Pseudomonadati</taxon>
        <taxon>Pseudomonadota</taxon>
        <taxon>Betaproteobacteria</taxon>
        <taxon>Burkholderiales</taxon>
        <taxon>Comamonadaceae</taxon>
        <taxon>Variovorax</taxon>
    </lineage>
</organism>
<name>A0ABT7N9J8_9BURK</name>
<keyword evidence="3" id="KW-1185">Reference proteome</keyword>
<dbReference type="EMBL" id="JASZYV010000002">
    <property type="protein sequence ID" value="MDM0044625.1"/>
    <property type="molecule type" value="Genomic_DNA"/>
</dbReference>
<evidence type="ECO:0000313" key="2">
    <source>
        <dbReference type="EMBL" id="MDM0044625.1"/>
    </source>
</evidence>